<name>A0ABP7AJL9_9ACTN</name>
<evidence type="ECO:0000256" key="1">
    <source>
        <dbReference type="SAM" id="MobiDB-lite"/>
    </source>
</evidence>
<proteinExistence type="predicted"/>
<organism evidence="2 3">
    <name type="scientific">Microlunatus ginsengisoli</name>
    <dbReference type="NCBI Taxonomy" id="363863"/>
    <lineage>
        <taxon>Bacteria</taxon>
        <taxon>Bacillati</taxon>
        <taxon>Actinomycetota</taxon>
        <taxon>Actinomycetes</taxon>
        <taxon>Propionibacteriales</taxon>
        <taxon>Propionibacteriaceae</taxon>
        <taxon>Microlunatus</taxon>
    </lineage>
</organism>
<reference evidence="3" key="1">
    <citation type="journal article" date="2019" name="Int. J. Syst. Evol. Microbiol.">
        <title>The Global Catalogue of Microorganisms (GCM) 10K type strain sequencing project: providing services to taxonomists for standard genome sequencing and annotation.</title>
        <authorList>
            <consortium name="The Broad Institute Genomics Platform"/>
            <consortium name="The Broad Institute Genome Sequencing Center for Infectious Disease"/>
            <person name="Wu L."/>
            <person name="Ma J."/>
        </authorList>
    </citation>
    <scope>NUCLEOTIDE SEQUENCE [LARGE SCALE GENOMIC DNA]</scope>
    <source>
        <strain evidence="3">JCM 16929</strain>
    </source>
</reference>
<protein>
    <submittedName>
        <fullName evidence="2">Uncharacterized protein</fullName>
    </submittedName>
</protein>
<accession>A0ABP7AJL9</accession>
<comment type="caution">
    <text evidence="2">The sequence shown here is derived from an EMBL/GenBank/DDBJ whole genome shotgun (WGS) entry which is preliminary data.</text>
</comment>
<evidence type="ECO:0000313" key="3">
    <source>
        <dbReference type="Proteomes" id="UP001501490"/>
    </source>
</evidence>
<sequence length="64" mass="6514">MTDAPNEPGETSPDATDPEEYGSLTIEDEGAETVEPADRAGTAAPDDADIGYSPDTGADADDRG</sequence>
<dbReference type="EMBL" id="BAABAB010000031">
    <property type="protein sequence ID" value="GAA3633303.1"/>
    <property type="molecule type" value="Genomic_DNA"/>
</dbReference>
<gene>
    <name evidence="2" type="ORF">GCM10022236_39880</name>
</gene>
<keyword evidence="3" id="KW-1185">Reference proteome</keyword>
<feature type="region of interest" description="Disordered" evidence="1">
    <location>
        <begin position="1"/>
        <end position="64"/>
    </location>
</feature>
<feature type="compositionally biased region" description="Acidic residues" evidence="1">
    <location>
        <begin position="16"/>
        <end position="32"/>
    </location>
</feature>
<dbReference type="Proteomes" id="UP001501490">
    <property type="component" value="Unassembled WGS sequence"/>
</dbReference>
<evidence type="ECO:0000313" key="2">
    <source>
        <dbReference type="EMBL" id="GAA3633303.1"/>
    </source>
</evidence>
<dbReference type="RefSeq" id="WP_344807878.1">
    <property type="nucleotide sequence ID" value="NZ_BAABAB010000031.1"/>
</dbReference>